<dbReference type="GeneID" id="11507194"/>
<proteinExistence type="predicted"/>
<dbReference type="InParanoid" id="G2QJT7"/>
<dbReference type="eggNOG" id="ENOG502RIZQ">
    <property type="taxonomic scope" value="Eukaryota"/>
</dbReference>
<dbReference type="OrthoDB" id="4580735at2759"/>
<accession>G2QJT7</accession>
<dbReference type="EMBL" id="CP003006">
    <property type="protein sequence ID" value="AEO59843.1"/>
    <property type="molecule type" value="Genomic_DNA"/>
</dbReference>
<dbReference type="Proteomes" id="UP000007322">
    <property type="component" value="Chromosome 5"/>
</dbReference>
<organism evidence="1 2">
    <name type="scientific">Thermothelomyces thermophilus (strain ATCC 42464 / BCRC 31852 / DSM 1799)</name>
    <name type="common">Sporotrichum thermophile</name>
    <dbReference type="NCBI Taxonomy" id="573729"/>
    <lineage>
        <taxon>Eukaryota</taxon>
        <taxon>Fungi</taxon>
        <taxon>Dikarya</taxon>
        <taxon>Ascomycota</taxon>
        <taxon>Pezizomycotina</taxon>
        <taxon>Sordariomycetes</taxon>
        <taxon>Sordariomycetidae</taxon>
        <taxon>Sordariales</taxon>
        <taxon>Chaetomiaceae</taxon>
        <taxon>Thermothelomyces</taxon>
    </lineage>
</organism>
<evidence type="ECO:0000313" key="2">
    <source>
        <dbReference type="Proteomes" id="UP000007322"/>
    </source>
</evidence>
<protein>
    <submittedName>
        <fullName evidence="1">Uncharacterized protein</fullName>
    </submittedName>
</protein>
<name>G2QJT7_THET4</name>
<dbReference type="RefSeq" id="XP_003665088.1">
    <property type="nucleotide sequence ID" value="XM_003665040.1"/>
</dbReference>
<keyword evidence="2" id="KW-1185">Reference proteome</keyword>
<reference evidence="1 2" key="1">
    <citation type="journal article" date="2011" name="Nat. Biotechnol.">
        <title>Comparative genomic analysis of the thermophilic biomass-degrading fungi Myceliophthora thermophila and Thielavia terrestris.</title>
        <authorList>
            <person name="Berka R.M."/>
            <person name="Grigoriev I.V."/>
            <person name="Otillar R."/>
            <person name="Salamov A."/>
            <person name="Grimwood J."/>
            <person name="Reid I."/>
            <person name="Ishmael N."/>
            <person name="John T."/>
            <person name="Darmond C."/>
            <person name="Moisan M.-C."/>
            <person name="Henrissat B."/>
            <person name="Coutinho P.M."/>
            <person name="Lombard V."/>
            <person name="Natvig D.O."/>
            <person name="Lindquist E."/>
            <person name="Schmutz J."/>
            <person name="Lucas S."/>
            <person name="Harris P."/>
            <person name="Powlowski J."/>
            <person name="Bellemare A."/>
            <person name="Taylor D."/>
            <person name="Butler G."/>
            <person name="de Vries R.P."/>
            <person name="Allijn I.E."/>
            <person name="van den Brink J."/>
            <person name="Ushinsky S."/>
            <person name="Storms R."/>
            <person name="Powell A.J."/>
            <person name="Paulsen I.T."/>
            <person name="Elbourne L.D.H."/>
            <person name="Baker S.E."/>
            <person name="Magnuson J."/>
            <person name="LaBoissiere S."/>
            <person name="Clutterbuck A.J."/>
            <person name="Martinez D."/>
            <person name="Wogulis M."/>
            <person name="de Leon A.L."/>
            <person name="Rey M.W."/>
            <person name="Tsang A."/>
        </authorList>
    </citation>
    <scope>NUCLEOTIDE SEQUENCE [LARGE SCALE GENOMIC DNA]</scope>
    <source>
        <strain evidence="2">ATCC 42464 / BCRC 31852 / DSM 1799</strain>
    </source>
</reference>
<dbReference type="VEuPathDB" id="FungiDB:MYCTH_2047945"/>
<feature type="non-terminal residue" evidence="1">
    <location>
        <position position="143"/>
    </location>
</feature>
<dbReference type="AlphaFoldDB" id="G2QJT7"/>
<dbReference type="KEGG" id="mtm:MYCTH_2047945"/>
<gene>
    <name evidence="1" type="ORF">MYCTH_2047945</name>
</gene>
<dbReference type="HOGENOM" id="CLU_1810893_0_0_1"/>
<sequence>KSCLKSSGRQDRSVRFADAARCLESGAVVEPHPTTRDEWMDELLDARIDEADSSGRSTPERIEAIEAVVHPRVRELVRWQSRKRVHRLLLPADFDRESLEAYAWRLLFQRAHKHMLRNRADCPIRSRLERHKHPALSTRPDPE</sequence>
<feature type="non-terminal residue" evidence="1">
    <location>
        <position position="1"/>
    </location>
</feature>
<evidence type="ECO:0000313" key="1">
    <source>
        <dbReference type="EMBL" id="AEO59843.1"/>
    </source>
</evidence>